<dbReference type="PRINTS" id="PR00385">
    <property type="entry name" value="P450"/>
</dbReference>
<evidence type="ECO:0000256" key="5">
    <source>
        <dbReference type="RuleBase" id="RU000461"/>
    </source>
</evidence>
<dbReference type="InterPro" id="IPR050121">
    <property type="entry name" value="Cytochrome_P450_monoxygenase"/>
</dbReference>
<evidence type="ECO:0000313" key="6">
    <source>
        <dbReference type="EMBL" id="TKA27898.1"/>
    </source>
</evidence>
<evidence type="ECO:0000256" key="2">
    <source>
        <dbReference type="ARBA" id="ARBA00022723"/>
    </source>
</evidence>
<keyword evidence="2 4" id="KW-0479">Metal-binding</keyword>
<dbReference type="GO" id="GO:0004497">
    <property type="term" value="F:monooxygenase activity"/>
    <property type="evidence" value="ECO:0007669"/>
    <property type="project" value="UniProtKB-KW"/>
</dbReference>
<dbReference type="SUPFAM" id="SSF48264">
    <property type="entry name" value="Cytochrome P450"/>
    <property type="match status" value="1"/>
</dbReference>
<dbReference type="PROSITE" id="PS00086">
    <property type="entry name" value="CYTOCHROME_P450"/>
    <property type="match status" value="1"/>
</dbReference>
<sequence>MLLALLCCGFIVYAVLSILILPSLQYWRDPKGLRRFPNYSCLSTISNWPFLVLHSHGRRSRDVDEAHKKLSAPILRFGPNSLSFAHRDAIREIYGHATTCLKDIKYELTSDGHPHLFDVVDKVQHGVKRKRLSAAFAIKNLVRWESKVVRTTRLLVAALDRRCTLPLSPEVSTPVPADLTLDLNYWINLFTIEAINYICLTSELGMLERGEDTVTARKPDGTVYQTAYRRAQDATAFAVSHFVWDYTWYPWLVKVSKLLPGWRKSWNDGAPWMDIVNHQALTRLERHKRGENIEDFFSVLMNGKDGSANNLPWPEIVNEINAIVNAGADTTSIALTQVLYFLLRNPEHLKTLRQEIDSVLTPDEVIAPYDKIKQLPFLKACLDEGLRFIPPTSAGLPRKTPPEGAQILGNWIPGNTTVSMTTYTAHHDPTVFPEPERYNPHRWMDAHERKKMEPYFIPFSTGGRGCLGRNISYLEQYIVLATLVHRYEFALPRPDFELKRFEAFNLQIGELPVKIWRRSRT</sequence>
<dbReference type="Pfam" id="PF00067">
    <property type="entry name" value="p450"/>
    <property type="match status" value="1"/>
</dbReference>
<keyword evidence="5" id="KW-0503">Monooxygenase</keyword>
<dbReference type="Proteomes" id="UP000308549">
    <property type="component" value="Unassembled WGS sequence"/>
</dbReference>
<dbReference type="GO" id="GO:0020037">
    <property type="term" value="F:heme binding"/>
    <property type="evidence" value="ECO:0007669"/>
    <property type="project" value="InterPro"/>
</dbReference>
<dbReference type="EMBL" id="NAJL01000020">
    <property type="protein sequence ID" value="TKA27898.1"/>
    <property type="molecule type" value="Genomic_DNA"/>
</dbReference>
<protein>
    <recommendedName>
        <fullName evidence="8">Cytochrome P450 monooxygenase</fullName>
    </recommendedName>
</protein>
<evidence type="ECO:0000313" key="7">
    <source>
        <dbReference type="Proteomes" id="UP000308549"/>
    </source>
</evidence>
<evidence type="ECO:0000256" key="4">
    <source>
        <dbReference type="PIRSR" id="PIRSR602401-1"/>
    </source>
</evidence>
<reference evidence="6 7" key="1">
    <citation type="submission" date="2017-03" db="EMBL/GenBank/DDBJ databases">
        <title>Genomes of endolithic fungi from Antarctica.</title>
        <authorList>
            <person name="Coleine C."/>
            <person name="Masonjones S."/>
            <person name="Stajich J.E."/>
        </authorList>
    </citation>
    <scope>NUCLEOTIDE SEQUENCE [LARGE SCALE GENOMIC DNA]</scope>
    <source>
        <strain evidence="6 7">CCFEE 6315</strain>
    </source>
</reference>
<accession>A0A4U0TZH2</accession>
<organism evidence="6 7">
    <name type="scientific">Salinomyces thailandicus</name>
    <dbReference type="NCBI Taxonomy" id="706561"/>
    <lineage>
        <taxon>Eukaryota</taxon>
        <taxon>Fungi</taxon>
        <taxon>Dikarya</taxon>
        <taxon>Ascomycota</taxon>
        <taxon>Pezizomycotina</taxon>
        <taxon>Dothideomycetes</taxon>
        <taxon>Dothideomycetidae</taxon>
        <taxon>Mycosphaerellales</taxon>
        <taxon>Teratosphaeriaceae</taxon>
        <taxon>Salinomyces</taxon>
    </lineage>
</organism>
<feature type="binding site" description="axial binding residue" evidence="4">
    <location>
        <position position="466"/>
    </location>
    <ligand>
        <name>heme</name>
        <dbReference type="ChEBI" id="CHEBI:30413"/>
    </ligand>
    <ligandPart>
        <name>Fe</name>
        <dbReference type="ChEBI" id="CHEBI:18248"/>
    </ligandPart>
</feature>
<dbReference type="InterPro" id="IPR036396">
    <property type="entry name" value="Cyt_P450_sf"/>
</dbReference>
<keyword evidence="5" id="KW-0560">Oxidoreductase</keyword>
<dbReference type="PANTHER" id="PTHR24305">
    <property type="entry name" value="CYTOCHROME P450"/>
    <property type="match status" value="1"/>
</dbReference>
<dbReference type="GO" id="GO:0016705">
    <property type="term" value="F:oxidoreductase activity, acting on paired donors, with incorporation or reduction of molecular oxygen"/>
    <property type="evidence" value="ECO:0007669"/>
    <property type="project" value="InterPro"/>
</dbReference>
<dbReference type="InterPro" id="IPR017972">
    <property type="entry name" value="Cyt_P450_CS"/>
</dbReference>
<keyword evidence="7" id="KW-1185">Reference proteome</keyword>
<name>A0A4U0TZH2_9PEZI</name>
<gene>
    <name evidence="6" type="ORF">B0A50_03963</name>
</gene>
<comment type="cofactor">
    <cofactor evidence="1 4">
        <name>heme</name>
        <dbReference type="ChEBI" id="CHEBI:30413"/>
    </cofactor>
</comment>
<dbReference type="Gene3D" id="1.10.630.10">
    <property type="entry name" value="Cytochrome P450"/>
    <property type="match status" value="1"/>
</dbReference>
<dbReference type="InterPro" id="IPR002401">
    <property type="entry name" value="Cyt_P450_E_grp-I"/>
</dbReference>
<dbReference type="InterPro" id="IPR001128">
    <property type="entry name" value="Cyt_P450"/>
</dbReference>
<dbReference type="GO" id="GO:0005506">
    <property type="term" value="F:iron ion binding"/>
    <property type="evidence" value="ECO:0007669"/>
    <property type="project" value="InterPro"/>
</dbReference>
<keyword evidence="4 5" id="KW-0349">Heme</keyword>
<evidence type="ECO:0000256" key="3">
    <source>
        <dbReference type="ARBA" id="ARBA00023004"/>
    </source>
</evidence>
<comment type="caution">
    <text evidence="6">The sequence shown here is derived from an EMBL/GenBank/DDBJ whole genome shotgun (WGS) entry which is preliminary data.</text>
</comment>
<dbReference type="AlphaFoldDB" id="A0A4U0TZH2"/>
<keyword evidence="3 4" id="KW-0408">Iron</keyword>
<comment type="similarity">
    <text evidence="5">Belongs to the cytochrome P450 family.</text>
</comment>
<dbReference type="CDD" id="cd11061">
    <property type="entry name" value="CYP67-like"/>
    <property type="match status" value="1"/>
</dbReference>
<dbReference type="PANTHER" id="PTHR24305:SF172">
    <property type="entry name" value="P450, PUTATIVE (EUROFUNG)-RELATED"/>
    <property type="match status" value="1"/>
</dbReference>
<proteinExistence type="inferred from homology"/>
<dbReference type="OrthoDB" id="2789670at2759"/>
<evidence type="ECO:0008006" key="8">
    <source>
        <dbReference type="Google" id="ProtNLM"/>
    </source>
</evidence>
<evidence type="ECO:0000256" key="1">
    <source>
        <dbReference type="ARBA" id="ARBA00001971"/>
    </source>
</evidence>
<dbReference type="PRINTS" id="PR00463">
    <property type="entry name" value="EP450I"/>
</dbReference>